<dbReference type="AlphaFoldDB" id="A0A316YEE8"/>
<organism evidence="2 3">
    <name type="scientific">Acaromyces ingoldii</name>
    <dbReference type="NCBI Taxonomy" id="215250"/>
    <lineage>
        <taxon>Eukaryota</taxon>
        <taxon>Fungi</taxon>
        <taxon>Dikarya</taxon>
        <taxon>Basidiomycota</taxon>
        <taxon>Ustilaginomycotina</taxon>
        <taxon>Exobasidiomycetes</taxon>
        <taxon>Exobasidiales</taxon>
        <taxon>Cryptobasidiaceae</taxon>
        <taxon>Acaromyces</taxon>
    </lineage>
</organism>
<feature type="compositionally biased region" description="Low complexity" evidence="1">
    <location>
        <begin position="1"/>
        <end position="14"/>
    </location>
</feature>
<dbReference type="GeneID" id="37044713"/>
<sequence length="413" mass="45962">MDAARWARAPPSSRGTTITFSPTPSPSPSPSPAPGASQPEAGPSRPSPPSSTSSTDEDLADAPSPTSRRSDSPTLPPTNSSRASRAKELKEYKKLVKEMQEQEASDLAARLAQRAYLERLAVRFWSACIIAEREAQQKRKEEKRRKRSRSSLENEVEEHEEGERGTEEEQDWRRIKATICRRAAKSESIRHRSAAFRWPVHPSKCDVPPWTFGDEIVGIMERAIRRTRTSDEPPDAAIAMPTVALALDKTTAILDWLADGRGHDSQEDPADWTDVLHYLEDGDHGIPTVVTARVRERLLDIYGERPGNLGAQRLEQVLDGLFRHAAGRKKSLGPIELMAKRAVGEPSSSSSATIRRRPRTSCELEGRGSNRKIQREADAMLLLEPSFTKRARYLELPPVDRQRSTGITTTAAR</sequence>
<dbReference type="Proteomes" id="UP000245768">
    <property type="component" value="Unassembled WGS sequence"/>
</dbReference>
<feature type="region of interest" description="Disordered" evidence="1">
    <location>
        <begin position="1"/>
        <end position="89"/>
    </location>
</feature>
<proteinExistence type="predicted"/>
<feature type="compositionally biased region" description="Basic and acidic residues" evidence="1">
    <location>
        <begin position="360"/>
        <end position="370"/>
    </location>
</feature>
<evidence type="ECO:0000256" key="1">
    <source>
        <dbReference type="SAM" id="MobiDB-lite"/>
    </source>
</evidence>
<feature type="compositionally biased region" description="Pro residues" evidence="1">
    <location>
        <begin position="23"/>
        <end position="33"/>
    </location>
</feature>
<feature type="region of interest" description="Disordered" evidence="1">
    <location>
        <begin position="137"/>
        <end position="170"/>
    </location>
</feature>
<dbReference type="RefSeq" id="XP_025374787.1">
    <property type="nucleotide sequence ID" value="XM_025522797.1"/>
</dbReference>
<keyword evidence="3" id="KW-1185">Reference proteome</keyword>
<reference evidence="2 3" key="1">
    <citation type="journal article" date="2018" name="Mol. Biol. Evol.">
        <title>Broad Genomic Sampling Reveals a Smut Pathogenic Ancestry of the Fungal Clade Ustilaginomycotina.</title>
        <authorList>
            <person name="Kijpornyongpan T."/>
            <person name="Mondo S.J."/>
            <person name="Barry K."/>
            <person name="Sandor L."/>
            <person name="Lee J."/>
            <person name="Lipzen A."/>
            <person name="Pangilinan J."/>
            <person name="LaButti K."/>
            <person name="Hainaut M."/>
            <person name="Henrissat B."/>
            <person name="Grigoriev I.V."/>
            <person name="Spatafora J.W."/>
            <person name="Aime M.C."/>
        </authorList>
    </citation>
    <scope>NUCLEOTIDE SEQUENCE [LARGE SCALE GENOMIC DNA]</scope>
    <source>
        <strain evidence="2 3">MCA 4198</strain>
    </source>
</reference>
<evidence type="ECO:0000313" key="2">
    <source>
        <dbReference type="EMBL" id="PWN87589.1"/>
    </source>
</evidence>
<protein>
    <submittedName>
        <fullName evidence="2">Uncharacterized protein</fullName>
    </submittedName>
</protein>
<dbReference type="EMBL" id="KZ819640">
    <property type="protein sequence ID" value="PWN87589.1"/>
    <property type="molecule type" value="Genomic_DNA"/>
</dbReference>
<feature type="region of interest" description="Disordered" evidence="1">
    <location>
        <begin position="343"/>
        <end position="370"/>
    </location>
</feature>
<gene>
    <name evidence="2" type="ORF">FA10DRAFT_269542</name>
</gene>
<evidence type="ECO:0000313" key="3">
    <source>
        <dbReference type="Proteomes" id="UP000245768"/>
    </source>
</evidence>
<dbReference type="InParanoid" id="A0A316YEE8"/>
<feature type="compositionally biased region" description="Low complexity" evidence="1">
    <location>
        <begin position="34"/>
        <end position="54"/>
    </location>
</feature>
<name>A0A316YEE8_9BASI</name>
<accession>A0A316YEE8</accession>
<feature type="compositionally biased region" description="Basic and acidic residues" evidence="1">
    <location>
        <begin position="161"/>
        <end position="170"/>
    </location>
</feature>